<reference evidence="2 3" key="1">
    <citation type="submission" date="2024-02" db="EMBL/GenBank/DDBJ databases">
        <title>STSV induces naive adaptation in Sulfolobus.</title>
        <authorList>
            <person name="Xiang X."/>
            <person name="Song M."/>
        </authorList>
    </citation>
    <scope>NUCLEOTIDE SEQUENCE [LARGE SCALE GENOMIC DNA]</scope>
    <source>
        <strain evidence="2 3">RT2</strain>
    </source>
</reference>
<name>A0AAX4L034_9CREN</name>
<dbReference type="SUPFAM" id="SSF81301">
    <property type="entry name" value="Nucleotidyltransferase"/>
    <property type="match status" value="1"/>
</dbReference>
<protein>
    <submittedName>
        <fullName evidence="2">Nucleotidyltransferase domain-containing protein</fullName>
    </submittedName>
</protein>
<dbReference type="Pfam" id="PF01909">
    <property type="entry name" value="NTP_transf_2"/>
    <property type="match status" value="1"/>
</dbReference>
<organism evidence="2 3">
    <name type="scientific">Sulfolobus tengchongensis</name>
    <dbReference type="NCBI Taxonomy" id="207809"/>
    <lineage>
        <taxon>Archaea</taxon>
        <taxon>Thermoproteota</taxon>
        <taxon>Thermoprotei</taxon>
        <taxon>Sulfolobales</taxon>
        <taxon>Sulfolobaceae</taxon>
        <taxon>Sulfolobus</taxon>
    </lineage>
</organism>
<evidence type="ECO:0000313" key="3">
    <source>
        <dbReference type="Proteomes" id="UP001432202"/>
    </source>
</evidence>
<keyword evidence="3" id="KW-1185">Reference proteome</keyword>
<sequence>MGRGYFLDRDIIIDKENNVYTVLTNYNPPGYIFAYLKYIYTGKGIWNGYERVLKRYGIHNLIKVKQKFNFESCYDASFPIVNLSNIVKHLKPEEKLQEILSRSINDEILYRLIEIVEKYIRVDKVGVTGSILLNSYHKDSDIDLIIYGCKKTLDFMETFTGFEKDYEWIYEANENYGIDFADILYDNRRRGVYKGKRVSILFVDDRPWKYCSDVCKKVGRIKFRATISGTCEALFYPSIANVISNNIYNVNKVVSYEGIFSSALFGEREVEIEGMLMKCQNENVVIIGDIDVRGYVKPL</sequence>
<dbReference type="Proteomes" id="UP001432202">
    <property type="component" value="Chromosome"/>
</dbReference>
<evidence type="ECO:0000259" key="1">
    <source>
        <dbReference type="Pfam" id="PF01909"/>
    </source>
</evidence>
<dbReference type="CDD" id="cd05403">
    <property type="entry name" value="NT_KNTase_like"/>
    <property type="match status" value="1"/>
</dbReference>
<dbReference type="InterPro" id="IPR043519">
    <property type="entry name" value="NT_sf"/>
</dbReference>
<feature type="domain" description="Polymerase nucleotidyl transferase" evidence="1">
    <location>
        <begin position="111"/>
        <end position="174"/>
    </location>
</feature>
<dbReference type="AlphaFoldDB" id="A0AAX4L034"/>
<gene>
    <name evidence="2" type="ORF">V6M85_10835</name>
</gene>
<dbReference type="InterPro" id="IPR002934">
    <property type="entry name" value="Polymerase_NTP_transf_dom"/>
</dbReference>
<evidence type="ECO:0000313" key="2">
    <source>
        <dbReference type="EMBL" id="WWQ59950.1"/>
    </source>
</evidence>
<dbReference type="GeneID" id="89337270"/>
<dbReference type="GO" id="GO:0016779">
    <property type="term" value="F:nucleotidyltransferase activity"/>
    <property type="evidence" value="ECO:0007669"/>
    <property type="project" value="InterPro"/>
</dbReference>
<dbReference type="EMBL" id="CP146016">
    <property type="protein sequence ID" value="WWQ59950.1"/>
    <property type="molecule type" value="Genomic_DNA"/>
</dbReference>
<accession>A0AAX4L034</accession>
<dbReference type="RefSeq" id="WP_338599869.1">
    <property type="nucleotide sequence ID" value="NZ_CP146016.1"/>
</dbReference>
<proteinExistence type="predicted"/>
<dbReference type="Gene3D" id="3.30.460.10">
    <property type="entry name" value="Beta Polymerase, domain 2"/>
    <property type="match status" value="1"/>
</dbReference>